<evidence type="ECO:0000256" key="12">
    <source>
        <dbReference type="ARBA" id="ARBA00022777"/>
    </source>
</evidence>
<name>A0A2I0CRW9_9PSED</name>
<sequence length="130" mass="13697">MNDLEAAELDARSLKGQKGLTRVVRALGYSIAGLIAAFRGEAAFRQLLLLNALLIPVAIALDVSSVERAILVCVLLLALIVELINSAIEATVDRVSLEVHPLSKQAKDMGSAAQLVALIVIAVAWSSILA</sequence>
<proteinExistence type="inferred from homology"/>
<dbReference type="GO" id="GO:0005886">
    <property type="term" value="C:plasma membrane"/>
    <property type="evidence" value="ECO:0007669"/>
    <property type="project" value="UniProtKB-SubCell"/>
</dbReference>
<dbReference type="GO" id="GO:0004143">
    <property type="term" value="F:ATP-dependent diacylglycerol kinase activity"/>
    <property type="evidence" value="ECO:0007669"/>
    <property type="project" value="UniProtKB-EC"/>
</dbReference>
<keyword evidence="18" id="KW-0594">Phospholipid biosynthesis</keyword>
<evidence type="ECO:0000256" key="19">
    <source>
        <dbReference type="ARBA" id="ARBA00023264"/>
    </source>
</evidence>
<feature type="active site" description="Proton acceptor" evidence="20">
    <location>
        <position position="82"/>
    </location>
</feature>
<feature type="binding site" evidence="22">
    <location>
        <begin position="107"/>
        <end position="108"/>
    </location>
    <ligand>
        <name>ATP</name>
        <dbReference type="ChEBI" id="CHEBI:30616"/>
    </ligand>
</feature>
<comment type="caution">
    <text evidence="24">Lacks conserved residue(s) required for the propagation of feature annotation.</text>
</comment>
<evidence type="ECO:0000256" key="6">
    <source>
        <dbReference type="ARBA" id="ARBA00022516"/>
    </source>
</evidence>
<comment type="catalytic activity">
    <reaction evidence="24">
        <text>a 1,2-diacyl-sn-glycerol + ATP = a 1,2-diacyl-sn-glycero-3-phosphate + ADP + H(+)</text>
        <dbReference type="Rhea" id="RHEA:10272"/>
        <dbReference type="ChEBI" id="CHEBI:15378"/>
        <dbReference type="ChEBI" id="CHEBI:17815"/>
        <dbReference type="ChEBI" id="CHEBI:30616"/>
        <dbReference type="ChEBI" id="CHEBI:58608"/>
        <dbReference type="ChEBI" id="CHEBI:456216"/>
        <dbReference type="EC" id="2.7.1.107"/>
    </reaction>
</comment>
<feature type="transmembrane region" description="Helical" evidence="24">
    <location>
        <begin position="69"/>
        <end position="88"/>
    </location>
</feature>
<protein>
    <recommendedName>
        <fullName evidence="4 24">Diacylglycerol kinase</fullName>
        <ecNumber evidence="3 24">2.7.1.107</ecNumber>
    </recommendedName>
</protein>
<feature type="binding site" evidence="21">
    <location>
        <position position="68"/>
    </location>
    <ligand>
        <name>substrate</name>
    </ligand>
</feature>
<keyword evidence="13 22" id="KW-0067">ATP-binding</keyword>
<comment type="cofactor">
    <cofactor evidence="23">
        <name>Mg(2+)</name>
        <dbReference type="ChEBI" id="CHEBI:18420"/>
    </cofactor>
    <text evidence="23">Mn(2+), Zn(2+), Cd(2+) and Co(2+) support activity to lesser extents.</text>
</comment>
<feature type="binding site" evidence="21">
    <location>
        <position position="82"/>
    </location>
    <ligand>
        <name>substrate</name>
    </ligand>
</feature>
<dbReference type="InterPro" id="IPR036945">
    <property type="entry name" value="DAGK_sf"/>
</dbReference>
<evidence type="ECO:0000256" key="13">
    <source>
        <dbReference type="ARBA" id="ARBA00022840"/>
    </source>
</evidence>
<dbReference type="Gene3D" id="1.10.287.3610">
    <property type="match status" value="1"/>
</dbReference>
<comment type="similarity">
    <text evidence="2 24">Belongs to the bacterial diacylglycerol kinase family.</text>
</comment>
<evidence type="ECO:0000256" key="21">
    <source>
        <dbReference type="PIRSR" id="PIRSR600829-2"/>
    </source>
</evidence>
<evidence type="ECO:0000256" key="23">
    <source>
        <dbReference type="PIRSR" id="PIRSR600829-4"/>
    </source>
</evidence>
<evidence type="ECO:0000256" key="10">
    <source>
        <dbReference type="ARBA" id="ARBA00022723"/>
    </source>
</evidence>
<accession>A0A2I0CRW9</accession>
<keyword evidence="11 22" id="KW-0547">Nucleotide-binding</keyword>
<feature type="transmembrane region" description="Helical" evidence="24">
    <location>
        <begin position="47"/>
        <end position="63"/>
    </location>
</feature>
<dbReference type="GO" id="GO:0046872">
    <property type="term" value="F:metal ion binding"/>
    <property type="evidence" value="ECO:0007669"/>
    <property type="project" value="UniProtKB-KW"/>
</dbReference>
<evidence type="ECO:0000256" key="16">
    <source>
        <dbReference type="ARBA" id="ARBA00023098"/>
    </source>
</evidence>
<feature type="transmembrane region" description="Helical" evidence="24">
    <location>
        <begin position="20"/>
        <end position="38"/>
    </location>
</feature>
<keyword evidence="9 24" id="KW-0812">Transmembrane</keyword>
<evidence type="ECO:0000256" key="11">
    <source>
        <dbReference type="ARBA" id="ARBA00022741"/>
    </source>
</evidence>
<comment type="caution">
    <text evidence="25">The sequence shown here is derived from an EMBL/GenBank/DDBJ whole genome shotgun (WGS) entry which is preliminary data.</text>
</comment>
<feature type="binding site" evidence="22">
    <location>
        <begin position="98"/>
        <end position="100"/>
    </location>
    <ligand>
        <name>ATP</name>
        <dbReference type="ChEBI" id="CHEBI:30616"/>
    </ligand>
</feature>
<dbReference type="Pfam" id="PF01219">
    <property type="entry name" value="DAGK_prokar"/>
    <property type="match status" value="1"/>
</dbReference>
<dbReference type="AlphaFoldDB" id="A0A2I0CRW9"/>
<evidence type="ECO:0000256" key="14">
    <source>
        <dbReference type="ARBA" id="ARBA00022842"/>
    </source>
</evidence>
<feature type="binding site" evidence="21">
    <location>
        <position position="111"/>
    </location>
    <ligand>
        <name>substrate</name>
    </ligand>
</feature>
<dbReference type="PROSITE" id="PS01069">
    <property type="entry name" value="DAGK_PROKAR"/>
    <property type="match status" value="1"/>
</dbReference>
<dbReference type="InterPro" id="IPR000829">
    <property type="entry name" value="DAGK"/>
</dbReference>
<keyword evidence="19 24" id="KW-1208">Phospholipid metabolism</keyword>
<evidence type="ECO:0000256" key="4">
    <source>
        <dbReference type="ARBA" id="ARBA00017575"/>
    </source>
</evidence>
<feature type="binding site" evidence="22">
    <location>
        <position position="29"/>
    </location>
    <ligand>
        <name>ATP</name>
        <dbReference type="ChEBI" id="CHEBI:30616"/>
    </ligand>
</feature>
<organism evidence="25 26">
    <name type="scientific">Pseudomonas fluvialis</name>
    <dbReference type="NCBI Taxonomy" id="1793966"/>
    <lineage>
        <taxon>Bacteria</taxon>
        <taxon>Pseudomonadati</taxon>
        <taxon>Pseudomonadota</taxon>
        <taxon>Gammaproteobacteria</taxon>
        <taxon>Pseudomonadales</taxon>
        <taxon>Pseudomonadaceae</taxon>
        <taxon>Pseudomonas</taxon>
    </lineage>
</organism>
<feature type="binding site" evidence="21">
    <location>
        <position position="22"/>
    </location>
    <ligand>
        <name>substrate</name>
    </ligand>
</feature>
<dbReference type="RefSeq" id="WP_017940324.1">
    <property type="nucleotide sequence ID" value="NZ_PIYS01000006.1"/>
</dbReference>
<feature type="binding site" evidence="22">
    <location>
        <position position="41"/>
    </location>
    <ligand>
        <name>ATP</name>
        <dbReference type="ChEBI" id="CHEBI:30616"/>
    </ligand>
</feature>
<dbReference type="EC" id="2.7.1.107" evidence="3 24"/>
<gene>
    <name evidence="25" type="ORF">CW360_05715</name>
</gene>
<feature type="binding site" evidence="22">
    <location>
        <position position="89"/>
    </location>
    <ligand>
        <name>ATP</name>
        <dbReference type="ChEBI" id="CHEBI:30616"/>
    </ligand>
</feature>
<dbReference type="PANTHER" id="PTHR34299">
    <property type="entry name" value="DIACYLGLYCEROL KINASE"/>
    <property type="match status" value="1"/>
</dbReference>
<evidence type="ECO:0000256" key="20">
    <source>
        <dbReference type="PIRSR" id="PIRSR600829-1"/>
    </source>
</evidence>
<keyword evidence="10 23" id="KW-0479">Metal-binding</keyword>
<evidence type="ECO:0000313" key="26">
    <source>
        <dbReference type="Proteomes" id="UP000242861"/>
    </source>
</evidence>
<comment type="subcellular location">
    <subcellularLocation>
        <location evidence="1 24">Cell inner membrane</location>
        <topology evidence="1 24">Multi-pass membrane protein</topology>
    </subcellularLocation>
</comment>
<dbReference type="InterPro" id="IPR033718">
    <property type="entry name" value="DAGK_prok"/>
</dbReference>
<dbReference type="EMBL" id="PIYS01000006">
    <property type="protein sequence ID" value="PKF71891.1"/>
    <property type="molecule type" value="Genomic_DNA"/>
</dbReference>
<evidence type="ECO:0000313" key="25">
    <source>
        <dbReference type="EMBL" id="PKF71891.1"/>
    </source>
</evidence>
<feature type="binding site" evidence="23">
    <location>
        <position position="89"/>
    </location>
    <ligand>
        <name>a divalent metal cation</name>
        <dbReference type="ChEBI" id="CHEBI:60240"/>
    </ligand>
</feature>
<keyword evidence="8 24" id="KW-0808">Transferase</keyword>
<feature type="binding site" evidence="23">
    <location>
        <position position="41"/>
    </location>
    <ligand>
        <name>a divalent metal cation</name>
        <dbReference type="ChEBI" id="CHEBI:60240"/>
    </ligand>
</feature>
<evidence type="ECO:0000256" key="18">
    <source>
        <dbReference type="ARBA" id="ARBA00023209"/>
    </source>
</evidence>
<keyword evidence="16 24" id="KW-0443">Lipid metabolism</keyword>
<evidence type="ECO:0000256" key="17">
    <source>
        <dbReference type="ARBA" id="ARBA00023136"/>
    </source>
</evidence>
<evidence type="ECO:0000256" key="15">
    <source>
        <dbReference type="ARBA" id="ARBA00022989"/>
    </source>
</evidence>
<dbReference type="CDD" id="cd14264">
    <property type="entry name" value="DAGK_IM"/>
    <property type="match status" value="1"/>
</dbReference>
<dbReference type="Proteomes" id="UP000242861">
    <property type="component" value="Unassembled WGS sequence"/>
</dbReference>
<keyword evidence="17 24" id="KW-0472">Membrane</keyword>
<dbReference type="GO" id="GO:0006654">
    <property type="term" value="P:phosphatidic acid biosynthetic process"/>
    <property type="evidence" value="ECO:0007669"/>
    <property type="project" value="InterPro"/>
</dbReference>
<evidence type="ECO:0000256" key="9">
    <source>
        <dbReference type="ARBA" id="ARBA00022692"/>
    </source>
</evidence>
<dbReference type="PANTHER" id="PTHR34299:SF1">
    <property type="entry name" value="DIACYLGLYCEROL KINASE"/>
    <property type="match status" value="1"/>
</dbReference>
<evidence type="ECO:0000256" key="2">
    <source>
        <dbReference type="ARBA" id="ARBA00005967"/>
    </source>
</evidence>
<keyword evidence="7 24" id="KW-0997">Cell inner membrane</keyword>
<evidence type="ECO:0000256" key="22">
    <source>
        <dbReference type="PIRSR" id="PIRSR600829-3"/>
    </source>
</evidence>
<keyword evidence="12 24" id="KW-0418">Kinase</keyword>
<feature type="transmembrane region" description="Helical" evidence="24">
    <location>
        <begin position="109"/>
        <end position="128"/>
    </location>
</feature>
<evidence type="ECO:0000256" key="24">
    <source>
        <dbReference type="RuleBase" id="RU363065"/>
    </source>
</evidence>
<evidence type="ECO:0000256" key="3">
    <source>
        <dbReference type="ARBA" id="ARBA00012133"/>
    </source>
</evidence>
<evidence type="ECO:0000256" key="5">
    <source>
        <dbReference type="ARBA" id="ARBA00022475"/>
    </source>
</evidence>
<dbReference type="GO" id="GO:0005524">
    <property type="term" value="F:ATP binding"/>
    <property type="evidence" value="ECO:0007669"/>
    <property type="project" value="UniProtKB-KW"/>
</dbReference>
<keyword evidence="6" id="KW-0444">Lipid biosynthesis</keyword>
<keyword evidence="14 23" id="KW-0460">Magnesium</keyword>
<evidence type="ECO:0000256" key="1">
    <source>
        <dbReference type="ARBA" id="ARBA00004429"/>
    </source>
</evidence>
<feature type="binding site" evidence="22">
    <location>
        <position position="22"/>
    </location>
    <ligand>
        <name>ATP</name>
        <dbReference type="ChEBI" id="CHEBI:30616"/>
    </ligand>
</feature>
<comment type="function">
    <text evidence="24">Catalyzes the ATP-dependent phosphorylation of sn-l,2-diacylglycerol (DAG) to phosphatidic acid. Involved in the recycling of diacylglycerol produced as a by-product during membrane-derived oligosaccharide (MDO) biosynthesis.</text>
</comment>
<evidence type="ECO:0000256" key="7">
    <source>
        <dbReference type="ARBA" id="ARBA00022519"/>
    </source>
</evidence>
<reference evidence="26" key="1">
    <citation type="submission" date="2017-12" db="EMBL/GenBank/DDBJ databases">
        <authorList>
            <person name="Yu X.-Y."/>
        </authorList>
    </citation>
    <scope>NUCLEOTIDE SEQUENCE [LARGE SCALE GENOMIC DNA]</scope>
    <source>
        <strain evidence="26">ZYSR67-Z</strain>
    </source>
</reference>
<keyword evidence="5" id="KW-1003">Cell membrane</keyword>
<evidence type="ECO:0000256" key="8">
    <source>
        <dbReference type="ARBA" id="ARBA00022679"/>
    </source>
</evidence>
<keyword evidence="15 24" id="KW-1133">Transmembrane helix</keyword>